<name>A0A4Q7X717_9ACTN</name>
<keyword evidence="3" id="KW-1185">Reference proteome</keyword>
<dbReference type="EMBL" id="SHKR01000011">
    <property type="protein sequence ID" value="RZU18880.1"/>
    <property type="molecule type" value="Genomic_DNA"/>
</dbReference>
<gene>
    <name evidence="2" type="ORF">EV645_1080</name>
</gene>
<accession>A0A4Q7X717</accession>
<proteinExistence type="predicted"/>
<evidence type="ECO:0000313" key="3">
    <source>
        <dbReference type="Proteomes" id="UP000292027"/>
    </source>
</evidence>
<dbReference type="AlphaFoldDB" id="A0A4Q7X717"/>
<feature type="region of interest" description="Disordered" evidence="1">
    <location>
        <begin position="208"/>
        <end position="229"/>
    </location>
</feature>
<protein>
    <submittedName>
        <fullName evidence="2">Uncharacterized protein</fullName>
    </submittedName>
</protein>
<organism evidence="2 3">
    <name type="scientific">Kribbella rubisoli</name>
    <dbReference type="NCBI Taxonomy" id="3075929"/>
    <lineage>
        <taxon>Bacteria</taxon>
        <taxon>Bacillati</taxon>
        <taxon>Actinomycetota</taxon>
        <taxon>Actinomycetes</taxon>
        <taxon>Propionibacteriales</taxon>
        <taxon>Kribbellaceae</taxon>
        <taxon>Kribbella</taxon>
    </lineage>
</organism>
<evidence type="ECO:0000256" key="1">
    <source>
        <dbReference type="SAM" id="MobiDB-lite"/>
    </source>
</evidence>
<dbReference type="Proteomes" id="UP000292027">
    <property type="component" value="Unassembled WGS sequence"/>
</dbReference>
<comment type="caution">
    <text evidence="2">The sequence shown here is derived from an EMBL/GenBank/DDBJ whole genome shotgun (WGS) entry which is preliminary data.</text>
</comment>
<sequence>MGHVVVGGGSKADDGDPQYAIVADREFVLPTGIGQRLCSLQMVDSLDLHDGAVRRPGGVEVIAAMGPPPPGLPIRLRKAVRPAEAGEVEFTDRLRTLGQVAENQTDQVPSAMSPDSGECRGQGLGGCDSLLHRHGEHEGGLPVRACPQRSSDRSDRGTDAWQAGLDQIARLAAARLVDLDVAWPAWPARLRRRHVQYVVEPAHPCRAQSRRPVEGGTWSDLEDRRPPGSRLRQLTGVYCESLTVVRRPAPRPQLGRDLPTREPQPSKLGARYDAGLLASQLSGQVSKLPAPSARAAVPAARFSCTSTPCHTDNMPRHPSPPTPHSLTCGELTHCVRRSAGYSPQIFGRNG</sequence>
<evidence type="ECO:0000313" key="2">
    <source>
        <dbReference type="EMBL" id="RZU18880.1"/>
    </source>
</evidence>
<reference evidence="2 3" key="1">
    <citation type="journal article" date="2015" name="Stand. Genomic Sci.">
        <title>Genomic Encyclopedia of Bacterial and Archaeal Type Strains, Phase III: the genomes of soil and plant-associated and newly described type strains.</title>
        <authorList>
            <person name="Whitman W.B."/>
            <person name="Woyke T."/>
            <person name="Klenk H.P."/>
            <person name="Zhou Y."/>
            <person name="Lilburn T.G."/>
            <person name="Beck B.J."/>
            <person name="De Vos P."/>
            <person name="Vandamme P."/>
            <person name="Eisen J.A."/>
            <person name="Garrity G."/>
            <person name="Hugenholtz P."/>
            <person name="Kyrpides N.C."/>
        </authorList>
    </citation>
    <scope>NUCLEOTIDE SEQUENCE [LARGE SCALE GENOMIC DNA]</scope>
    <source>
        <strain evidence="2 3">VKM Ac-2540</strain>
    </source>
</reference>
<feature type="region of interest" description="Disordered" evidence="1">
    <location>
        <begin position="138"/>
        <end position="158"/>
    </location>
</feature>